<sequence>MSPSAIQETVDDVSALTKATSQPPSEADFSTFRSLVPLVADDKITYLNASYQPPSNLVIHAAITKHASEGLYSPHPKPQWQSAVEDTRALVGRYINADPSSIAFTRDTTEGLGYFIQSLKVEPGDNVVVLDTEHPNHVYGWMTLRKAGVEVRQVPTIPEAQRTGKVTAATAETFAPYVDGRTRAIGLSSIMFHSGQWNDVAGICAAFRPRGVHVLADLTQQVGFAEVDVRALGVSAAAFSLHKGLNCPTGFSVLYVDPDFIAKNDPSPPIAGYGAVRNVRADLLVPAEEVVYHPTARRYEHLNLSLVGAAAAKAFLTLYLDSMVPRRVQEHLYRLGDVLREQCRILGVNIVGPASRQEHAPHLYILDLHDPRWMDLLKESGIFVTPYRLGIRVSFGFYNNSSDVKKLVSVLRAGVDQGLPLPQSA</sequence>
<dbReference type="SUPFAM" id="SSF53383">
    <property type="entry name" value="PLP-dependent transferases"/>
    <property type="match status" value="1"/>
</dbReference>
<evidence type="ECO:0000313" key="3">
    <source>
        <dbReference type="EMBL" id="KAK7706473.1"/>
    </source>
</evidence>
<dbReference type="Gene3D" id="3.40.640.10">
    <property type="entry name" value="Type I PLP-dependent aspartate aminotransferase-like (Major domain)"/>
    <property type="match status" value="1"/>
</dbReference>
<evidence type="ECO:0000256" key="1">
    <source>
        <dbReference type="ARBA" id="ARBA00022898"/>
    </source>
</evidence>
<dbReference type="PANTHER" id="PTHR43586">
    <property type="entry name" value="CYSTEINE DESULFURASE"/>
    <property type="match status" value="1"/>
</dbReference>
<evidence type="ECO:0000313" key="4">
    <source>
        <dbReference type="Proteomes" id="UP001430848"/>
    </source>
</evidence>
<dbReference type="InterPro" id="IPR015421">
    <property type="entry name" value="PyrdxlP-dep_Trfase_major"/>
</dbReference>
<dbReference type="InterPro" id="IPR015422">
    <property type="entry name" value="PyrdxlP-dep_Trfase_small"/>
</dbReference>
<organism evidence="3 4">
    <name type="scientific">Diaporthe eres</name>
    <name type="common">Phomopsis oblonga</name>
    <dbReference type="NCBI Taxonomy" id="83184"/>
    <lineage>
        <taxon>Eukaryota</taxon>
        <taxon>Fungi</taxon>
        <taxon>Dikarya</taxon>
        <taxon>Ascomycota</taxon>
        <taxon>Pezizomycotina</taxon>
        <taxon>Sordariomycetes</taxon>
        <taxon>Sordariomycetidae</taxon>
        <taxon>Diaporthales</taxon>
        <taxon>Diaporthaceae</taxon>
        <taxon>Diaporthe</taxon>
        <taxon>Diaporthe eres species complex</taxon>
    </lineage>
</organism>
<protein>
    <recommendedName>
        <fullName evidence="2">Aminotransferase class V domain-containing protein</fullName>
    </recommendedName>
</protein>
<evidence type="ECO:0000259" key="2">
    <source>
        <dbReference type="Pfam" id="PF00266"/>
    </source>
</evidence>
<keyword evidence="1" id="KW-0663">Pyridoxal phosphate</keyword>
<gene>
    <name evidence="3" type="ORF">SLS63_013960</name>
</gene>
<accession>A0ABR1NLZ9</accession>
<comment type="caution">
    <text evidence="3">The sequence shown here is derived from an EMBL/GenBank/DDBJ whole genome shotgun (WGS) entry which is preliminary data.</text>
</comment>
<dbReference type="InterPro" id="IPR015424">
    <property type="entry name" value="PyrdxlP-dep_Trfase"/>
</dbReference>
<name>A0ABR1NLZ9_DIAER</name>
<dbReference type="Proteomes" id="UP001430848">
    <property type="component" value="Unassembled WGS sequence"/>
</dbReference>
<reference evidence="3 4" key="1">
    <citation type="submission" date="2024-02" db="EMBL/GenBank/DDBJ databases">
        <title>De novo assembly and annotation of 12 fungi associated with fruit tree decline syndrome in Ontario, Canada.</title>
        <authorList>
            <person name="Sulman M."/>
            <person name="Ellouze W."/>
            <person name="Ilyukhin E."/>
        </authorList>
    </citation>
    <scope>NUCLEOTIDE SEQUENCE [LARGE SCALE GENOMIC DNA]</scope>
    <source>
        <strain evidence="3 4">M169</strain>
    </source>
</reference>
<feature type="domain" description="Aminotransferase class V" evidence="2">
    <location>
        <begin position="77"/>
        <end position="407"/>
    </location>
</feature>
<dbReference type="PANTHER" id="PTHR43586:SF8">
    <property type="entry name" value="CYSTEINE DESULFURASE 1, CHLOROPLASTIC"/>
    <property type="match status" value="1"/>
</dbReference>
<dbReference type="Pfam" id="PF00266">
    <property type="entry name" value="Aminotran_5"/>
    <property type="match status" value="1"/>
</dbReference>
<dbReference type="Gene3D" id="3.90.1150.10">
    <property type="entry name" value="Aspartate Aminotransferase, domain 1"/>
    <property type="match status" value="1"/>
</dbReference>
<dbReference type="InterPro" id="IPR000192">
    <property type="entry name" value="Aminotrans_V_dom"/>
</dbReference>
<keyword evidence="4" id="KW-1185">Reference proteome</keyword>
<proteinExistence type="predicted"/>
<dbReference type="EMBL" id="JAKNSF020000218">
    <property type="protein sequence ID" value="KAK7706473.1"/>
    <property type="molecule type" value="Genomic_DNA"/>
</dbReference>